<comment type="caution">
    <text evidence="2">The sequence shown here is derived from an EMBL/GenBank/DDBJ whole genome shotgun (WGS) entry which is preliminary data.</text>
</comment>
<proteinExistence type="predicted"/>
<evidence type="ECO:0000256" key="1">
    <source>
        <dbReference type="SAM" id="Coils"/>
    </source>
</evidence>
<protein>
    <submittedName>
        <fullName evidence="2">Uncharacterized protein</fullName>
    </submittedName>
</protein>
<dbReference type="SUPFAM" id="SSF58064">
    <property type="entry name" value="Influenza hemagglutinin (stalk)"/>
    <property type="match status" value="1"/>
</dbReference>
<organism evidence="2 3">
    <name type="scientific">Schizothecium vesticola</name>
    <dbReference type="NCBI Taxonomy" id="314040"/>
    <lineage>
        <taxon>Eukaryota</taxon>
        <taxon>Fungi</taxon>
        <taxon>Dikarya</taxon>
        <taxon>Ascomycota</taxon>
        <taxon>Pezizomycotina</taxon>
        <taxon>Sordariomycetes</taxon>
        <taxon>Sordariomycetidae</taxon>
        <taxon>Sordariales</taxon>
        <taxon>Schizotheciaceae</taxon>
        <taxon>Schizothecium</taxon>
    </lineage>
</organism>
<reference evidence="2" key="1">
    <citation type="submission" date="2023-06" db="EMBL/GenBank/DDBJ databases">
        <title>Genome-scale phylogeny and comparative genomics of the fungal order Sordariales.</title>
        <authorList>
            <consortium name="Lawrence Berkeley National Laboratory"/>
            <person name="Hensen N."/>
            <person name="Bonometti L."/>
            <person name="Westerberg I."/>
            <person name="Brannstrom I.O."/>
            <person name="Guillou S."/>
            <person name="Cros-Aarteil S."/>
            <person name="Calhoun S."/>
            <person name="Haridas S."/>
            <person name="Kuo A."/>
            <person name="Mondo S."/>
            <person name="Pangilinan J."/>
            <person name="Riley R."/>
            <person name="LaButti K."/>
            <person name="Andreopoulos B."/>
            <person name="Lipzen A."/>
            <person name="Chen C."/>
            <person name="Yanf M."/>
            <person name="Daum C."/>
            <person name="Ng V."/>
            <person name="Clum A."/>
            <person name="Steindorff A."/>
            <person name="Ohm R."/>
            <person name="Martin F."/>
            <person name="Silar P."/>
            <person name="Natvig D."/>
            <person name="Lalanne C."/>
            <person name="Gautier V."/>
            <person name="Ament-velasquez S.L."/>
            <person name="Kruys A."/>
            <person name="Hutchinson M.I."/>
            <person name="Powell A.J."/>
            <person name="Barry K."/>
            <person name="Miller A.N."/>
            <person name="Grigoriev I.V."/>
            <person name="Debuchy R."/>
            <person name="Gladieux P."/>
            <person name="Thoren M.H."/>
            <person name="Johannesson H."/>
        </authorList>
    </citation>
    <scope>NUCLEOTIDE SEQUENCE</scope>
    <source>
        <strain evidence="2">SMH3187-1</strain>
    </source>
</reference>
<accession>A0AA40F1W5</accession>
<dbReference type="Gene3D" id="3.90.20.10">
    <property type="match status" value="1"/>
</dbReference>
<dbReference type="AlphaFoldDB" id="A0AA40F1W5"/>
<name>A0AA40F1W5_9PEZI</name>
<keyword evidence="3" id="KW-1185">Reference proteome</keyword>
<evidence type="ECO:0000313" key="3">
    <source>
        <dbReference type="Proteomes" id="UP001172155"/>
    </source>
</evidence>
<evidence type="ECO:0000313" key="2">
    <source>
        <dbReference type="EMBL" id="KAK0749484.1"/>
    </source>
</evidence>
<sequence>MAAQVPDPVAIVGALDILRDQAELIVNIPNDQNVAAAIQGLAQTVQGLTQTINAMQNQLNTMQNQLNTLQQQNNQRFDQVNQNFDQVNQLVGQVNDHVMRLHHRQTNSEIAAINARLLAKNSGGVLQQIYDIRNGGAIPNFPATQPQLHSMNEAVIDGILPALGIVFPPGTPLSVKRESIVRKWILK</sequence>
<dbReference type="EMBL" id="JAUKUD010000003">
    <property type="protein sequence ID" value="KAK0749484.1"/>
    <property type="molecule type" value="Genomic_DNA"/>
</dbReference>
<feature type="coiled-coil region" evidence="1">
    <location>
        <begin position="38"/>
        <end position="79"/>
    </location>
</feature>
<gene>
    <name evidence="2" type="ORF">B0T18DRAFT_389067</name>
</gene>
<dbReference type="Proteomes" id="UP001172155">
    <property type="component" value="Unassembled WGS sequence"/>
</dbReference>
<keyword evidence="1" id="KW-0175">Coiled coil</keyword>